<sequence>LEDTSNSAFADHESEAEQVHLYHERGDYIVVPSSLDLIPVQYGWGGHQGRRKCRKRRKSCWANAESNSKVQYGWGGHHGRRKYRKKSTSCWGEISNLFDLLKPSACRGKTFGGRKKIKRWTSLEVENLVIGVSKLGVRNWTKVKRDYFKTSFRTQVNLKDKWRDLLRACGIDVASKKKVQPQRATRKIVQGLLEEKIISIHYATQNRRTP</sequence>
<reference evidence="5" key="2">
    <citation type="journal article" date="2018" name="Plant J.">
        <title>The Sorghum bicolor reference genome: improved assembly, gene annotations, a transcriptome atlas, and signatures of genome organization.</title>
        <authorList>
            <person name="McCormick R.F."/>
            <person name="Truong S.K."/>
            <person name="Sreedasyam A."/>
            <person name="Jenkins J."/>
            <person name="Shu S."/>
            <person name="Sims D."/>
            <person name="Kennedy M."/>
            <person name="Amirebrahimi M."/>
            <person name="Weers B.D."/>
            <person name="McKinley B."/>
            <person name="Mattison A."/>
            <person name="Morishige D.T."/>
            <person name="Grimwood J."/>
            <person name="Schmutz J."/>
            <person name="Mullet J.E."/>
        </authorList>
    </citation>
    <scope>NUCLEOTIDE SEQUENCE [LARGE SCALE GENOMIC DNA]</scope>
    <source>
        <strain evidence="5">cv. BTx623</strain>
    </source>
</reference>
<feature type="non-terminal residue" evidence="4">
    <location>
        <position position="210"/>
    </location>
</feature>
<dbReference type="GO" id="GO:0003677">
    <property type="term" value="F:DNA binding"/>
    <property type="evidence" value="ECO:0007669"/>
    <property type="project" value="UniProtKB-KW"/>
</dbReference>
<dbReference type="AlphaFoldDB" id="A0A1Z5S7K2"/>
<gene>
    <name evidence="4" type="ORF">SORBI_3001G235266</name>
</gene>
<feature type="domain" description="HTH myb-type" evidence="3">
    <location>
        <begin position="114"/>
        <end position="170"/>
    </location>
</feature>
<keyword evidence="5" id="KW-1185">Reference proteome</keyword>
<dbReference type="SMART" id="SM00717">
    <property type="entry name" value="SANT"/>
    <property type="match status" value="1"/>
</dbReference>
<dbReference type="CDD" id="cd11660">
    <property type="entry name" value="SANT_TRF"/>
    <property type="match status" value="1"/>
</dbReference>
<name>A0A1Z5S7K2_SORBI</name>
<reference evidence="4 5" key="1">
    <citation type="journal article" date="2009" name="Nature">
        <title>The Sorghum bicolor genome and the diversification of grasses.</title>
        <authorList>
            <person name="Paterson A.H."/>
            <person name="Bowers J.E."/>
            <person name="Bruggmann R."/>
            <person name="Dubchak I."/>
            <person name="Grimwood J."/>
            <person name="Gundlach H."/>
            <person name="Haberer G."/>
            <person name="Hellsten U."/>
            <person name="Mitros T."/>
            <person name="Poliakov A."/>
            <person name="Schmutz J."/>
            <person name="Spannagl M."/>
            <person name="Tang H."/>
            <person name="Wang X."/>
            <person name="Wicker T."/>
            <person name="Bharti A.K."/>
            <person name="Chapman J."/>
            <person name="Feltus F.A."/>
            <person name="Gowik U."/>
            <person name="Grigoriev I.V."/>
            <person name="Lyons E."/>
            <person name="Maher C.A."/>
            <person name="Martis M."/>
            <person name="Narechania A."/>
            <person name="Otillar R.P."/>
            <person name="Penning B.W."/>
            <person name="Salamov A.A."/>
            <person name="Wang Y."/>
            <person name="Zhang L."/>
            <person name="Carpita N.C."/>
            <person name="Freeling M."/>
            <person name="Gingle A.R."/>
            <person name="Hash C.T."/>
            <person name="Keller B."/>
            <person name="Klein P."/>
            <person name="Kresovich S."/>
            <person name="McCann M.C."/>
            <person name="Ming R."/>
            <person name="Peterson D.G."/>
            <person name="Mehboob-ur-Rahman"/>
            <person name="Ware D."/>
            <person name="Westhoff P."/>
            <person name="Mayer K.F."/>
            <person name="Messing J."/>
            <person name="Rokhsar D.S."/>
        </authorList>
    </citation>
    <scope>NUCLEOTIDE SEQUENCE [LARGE SCALE GENOMIC DNA]</scope>
    <source>
        <strain evidence="5">cv. BTx623</strain>
    </source>
</reference>
<dbReference type="PROSITE" id="PS50090">
    <property type="entry name" value="MYB_LIKE"/>
    <property type="match status" value="1"/>
</dbReference>
<keyword evidence="1" id="KW-0238">DNA-binding</keyword>
<protein>
    <submittedName>
        <fullName evidence="4">Uncharacterized protein</fullName>
    </submittedName>
</protein>
<evidence type="ECO:0000259" key="2">
    <source>
        <dbReference type="PROSITE" id="PS50090"/>
    </source>
</evidence>
<evidence type="ECO:0000256" key="1">
    <source>
        <dbReference type="ARBA" id="ARBA00023125"/>
    </source>
</evidence>
<dbReference type="Proteomes" id="UP000000768">
    <property type="component" value="Chromosome 1"/>
</dbReference>
<dbReference type="InterPro" id="IPR017930">
    <property type="entry name" value="Myb_dom"/>
</dbReference>
<dbReference type="PANTHER" id="PTHR47122">
    <property type="entry name" value="MYB-LIKE DNA-BINDING DOMAIN CONTAINING PROTEIN, EXPRESSED"/>
    <property type="match status" value="1"/>
</dbReference>
<organism evidence="4 5">
    <name type="scientific">Sorghum bicolor</name>
    <name type="common">Sorghum</name>
    <name type="synonym">Sorghum vulgare</name>
    <dbReference type="NCBI Taxonomy" id="4558"/>
    <lineage>
        <taxon>Eukaryota</taxon>
        <taxon>Viridiplantae</taxon>
        <taxon>Streptophyta</taxon>
        <taxon>Embryophyta</taxon>
        <taxon>Tracheophyta</taxon>
        <taxon>Spermatophyta</taxon>
        <taxon>Magnoliopsida</taxon>
        <taxon>Liliopsida</taxon>
        <taxon>Poales</taxon>
        <taxon>Poaceae</taxon>
        <taxon>PACMAD clade</taxon>
        <taxon>Panicoideae</taxon>
        <taxon>Andropogonodae</taxon>
        <taxon>Andropogoneae</taxon>
        <taxon>Sorghinae</taxon>
        <taxon>Sorghum</taxon>
    </lineage>
</organism>
<accession>A0A1Z5S7K2</accession>
<dbReference type="InterPro" id="IPR009057">
    <property type="entry name" value="Homeodomain-like_sf"/>
</dbReference>
<dbReference type="PROSITE" id="PS51294">
    <property type="entry name" value="HTH_MYB"/>
    <property type="match status" value="1"/>
</dbReference>
<evidence type="ECO:0000313" key="4">
    <source>
        <dbReference type="EMBL" id="OQU91715.1"/>
    </source>
</evidence>
<dbReference type="InParanoid" id="A0A1Z5S7K2"/>
<feature type="domain" description="Myb-like" evidence="2">
    <location>
        <begin position="119"/>
        <end position="166"/>
    </location>
</feature>
<dbReference type="PANTHER" id="PTHR47122:SF11">
    <property type="entry name" value="MYB-LIKE DOMAIN-CONTAINING PROTEIN"/>
    <property type="match status" value="1"/>
</dbReference>
<dbReference type="Gene3D" id="1.10.246.220">
    <property type="match status" value="1"/>
</dbReference>
<proteinExistence type="predicted"/>
<evidence type="ECO:0000259" key="3">
    <source>
        <dbReference type="PROSITE" id="PS51294"/>
    </source>
</evidence>
<dbReference type="SUPFAM" id="SSF46689">
    <property type="entry name" value="Homeodomain-like"/>
    <property type="match status" value="1"/>
</dbReference>
<dbReference type="InterPro" id="IPR001005">
    <property type="entry name" value="SANT/Myb"/>
</dbReference>
<evidence type="ECO:0000313" key="5">
    <source>
        <dbReference type="Proteomes" id="UP000000768"/>
    </source>
</evidence>
<dbReference type="EMBL" id="CM000760">
    <property type="protein sequence ID" value="OQU91715.1"/>
    <property type="molecule type" value="Genomic_DNA"/>
</dbReference>